<dbReference type="PANTHER" id="PTHR30349">
    <property type="entry name" value="PHAGE INTEGRASE-RELATED"/>
    <property type="match status" value="1"/>
</dbReference>
<dbReference type="Proteomes" id="UP000494363">
    <property type="component" value="Unassembled WGS sequence"/>
</dbReference>
<dbReference type="AlphaFoldDB" id="A0A6J5CWQ7"/>
<dbReference type="InterPro" id="IPR010998">
    <property type="entry name" value="Integrase_recombinase_N"/>
</dbReference>
<proteinExistence type="predicted"/>
<dbReference type="GO" id="GO:0006310">
    <property type="term" value="P:DNA recombination"/>
    <property type="evidence" value="ECO:0007669"/>
    <property type="project" value="UniProtKB-KW"/>
</dbReference>
<dbReference type="InterPro" id="IPR013762">
    <property type="entry name" value="Integrase-like_cat_sf"/>
</dbReference>
<dbReference type="PROSITE" id="PS51898">
    <property type="entry name" value="TYR_RECOMBINASE"/>
    <property type="match status" value="1"/>
</dbReference>
<dbReference type="SUPFAM" id="SSF56349">
    <property type="entry name" value="DNA breaking-rejoining enzymes"/>
    <property type="match status" value="1"/>
</dbReference>
<dbReference type="GO" id="GO:0015074">
    <property type="term" value="P:DNA integration"/>
    <property type="evidence" value="ECO:0007669"/>
    <property type="project" value="UniProtKB-KW"/>
</dbReference>
<dbReference type="PANTHER" id="PTHR30349:SF94">
    <property type="entry name" value="INTEGRASE_RECOMBINASE HI_1414-RELATED"/>
    <property type="match status" value="1"/>
</dbReference>
<organism evidence="5 6">
    <name type="scientific">Paraburkholderia humisilvae</name>
    <dbReference type="NCBI Taxonomy" id="627669"/>
    <lineage>
        <taxon>Bacteria</taxon>
        <taxon>Pseudomonadati</taxon>
        <taxon>Pseudomonadota</taxon>
        <taxon>Betaproteobacteria</taxon>
        <taxon>Burkholderiales</taxon>
        <taxon>Burkholderiaceae</taxon>
        <taxon>Paraburkholderia</taxon>
    </lineage>
</organism>
<evidence type="ECO:0000256" key="2">
    <source>
        <dbReference type="ARBA" id="ARBA00023125"/>
    </source>
</evidence>
<evidence type="ECO:0000313" key="6">
    <source>
        <dbReference type="Proteomes" id="UP000494363"/>
    </source>
</evidence>
<sequence length="295" mass="33333">MPEAELHTVRDMLTRYVRDVSARKKGERQERLRIAAFLRNFPLLADSKLSDVKTPDLAAWRDARMAGFVGPDGKAVQAVSAAAVLRDIAWLSNAFTVAKHEWHWIEHKPFEGLRPPPSPPPRDRRVDPWKEVKRLCRRLGYVTGQAPTTKNQEVALAFLVGLRSAMRAGEILSLGKRNVDLAKRVATVAHKTQHLTGKPRVVPLTRQTVRLLRPVAGRDRCFTVSSGSLDTLFRKARDQLMIDGLHFHDSRTEALTRLSRKVDVMTLAKISGHKDLSILQNTYYRETAEEIAARL</sequence>
<keyword evidence="2" id="KW-0238">DNA-binding</keyword>
<dbReference type="Gene3D" id="1.10.150.130">
    <property type="match status" value="1"/>
</dbReference>
<feature type="domain" description="Tyr recombinase" evidence="4">
    <location>
        <begin position="121"/>
        <end position="295"/>
    </location>
</feature>
<dbReference type="EMBL" id="CADIKH010000001">
    <property type="protein sequence ID" value="CAB3746408.1"/>
    <property type="molecule type" value="Genomic_DNA"/>
</dbReference>
<name>A0A6J5CWQ7_9BURK</name>
<dbReference type="InterPro" id="IPR011010">
    <property type="entry name" value="DNA_brk_join_enz"/>
</dbReference>
<evidence type="ECO:0000256" key="1">
    <source>
        <dbReference type="ARBA" id="ARBA00022908"/>
    </source>
</evidence>
<gene>
    <name evidence="5" type="ORF">LMG29542_00203</name>
</gene>
<evidence type="ECO:0000313" key="5">
    <source>
        <dbReference type="EMBL" id="CAB3746408.1"/>
    </source>
</evidence>
<evidence type="ECO:0000259" key="4">
    <source>
        <dbReference type="PROSITE" id="PS51898"/>
    </source>
</evidence>
<reference evidence="5 6" key="1">
    <citation type="submission" date="2020-04" db="EMBL/GenBank/DDBJ databases">
        <authorList>
            <person name="De Canck E."/>
        </authorList>
    </citation>
    <scope>NUCLEOTIDE SEQUENCE [LARGE SCALE GENOMIC DNA]</scope>
    <source>
        <strain evidence="5 6">LMG 29542</strain>
    </source>
</reference>
<keyword evidence="6" id="KW-1185">Reference proteome</keyword>
<accession>A0A6J5CWQ7</accession>
<protein>
    <recommendedName>
        <fullName evidence="4">Tyr recombinase domain-containing protein</fullName>
    </recommendedName>
</protein>
<keyword evidence="1" id="KW-0229">DNA integration</keyword>
<dbReference type="GO" id="GO:0003677">
    <property type="term" value="F:DNA binding"/>
    <property type="evidence" value="ECO:0007669"/>
    <property type="project" value="UniProtKB-KW"/>
</dbReference>
<dbReference type="InterPro" id="IPR002104">
    <property type="entry name" value="Integrase_catalytic"/>
</dbReference>
<dbReference type="Pfam" id="PF00589">
    <property type="entry name" value="Phage_integrase"/>
    <property type="match status" value="1"/>
</dbReference>
<keyword evidence="3" id="KW-0233">DNA recombination</keyword>
<dbReference type="InterPro" id="IPR050090">
    <property type="entry name" value="Tyrosine_recombinase_XerCD"/>
</dbReference>
<evidence type="ECO:0000256" key="3">
    <source>
        <dbReference type="ARBA" id="ARBA00023172"/>
    </source>
</evidence>
<dbReference type="Gene3D" id="1.10.443.10">
    <property type="entry name" value="Intergrase catalytic core"/>
    <property type="match status" value="1"/>
</dbReference>